<feature type="domain" description="C2H2-type" evidence="9">
    <location>
        <begin position="616"/>
        <end position="643"/>
    </location>
</feature>
<evidence type="ECO:0000256" key="3">
    <source>
        <dbReference type="ARBA" id="ARBA00022771"/>
    </source>
</evidence>
<organism evidence="11 12">
    <name type="scientific">Pieris macdunnoughi</name>
    <dbReference type="NCBI Taxonomy" id="345717"/>
    <lineage>
        <taxon>Eukaryota</taxon>
        <taxon>Metazoa</taxon>
        <taxon>Ecdysozoa</taxon>
        <taxon>Arthropoda</taxon>
        <taxon>Hexapoda</taxon>
        <taxon>Insecta</taxon>
        <taxon>Pterygota</taxon>
        <taxon>Neoptera</taxon>
        <taxon>Endopterygota</taxon>
        <taxon>Lepidoptera</taxon>
        <taxon>Glossata</taxon>
        <taxon>Ditrysia</taxon>
        <taxon>Papilionoidea</taxon>
        <taxon>Pieridae</taxon>
        <taxon>Pierinae</taxon>
        <taxon>Pieris</taxon>
    </lineage>
</organism>
<dbReference type="FunFam" id="3.30.160.60:FF:000688">
    <property type="entry name" value="zinc finger protein 197 isoform X1"/>
    <property type="match status" value="1"/>
</dbReference>
<evidence type="ECO:0000256" key="2">
    <source>
        <dbReference type="ARBA" id="ARBA00022737"/>
    </source>
</evidence>
<evidence type="ECO:0000256" key="4">
    <source>
        <dbReference type="ARBA" id="ARBA00022833"/>
    </source>
</evidence>
<dbReference type="OrthoDB" id="654211at2759"/>
<dbReference type="GO" id="GO:0008270">
    <property type="term" value="F:zinc ion binding"/>
    <property type="evidence" value="ECO:0007669"/>
    <property type="project" value="UniProtKB-UniRule"/>
</dbReference>
<feature type="binding site" evidence="8">
    <location>
        <position position="452"/>
    </location>
    <ligand>
        <name>Zn(2+)</name>
        <dbReference type="ChEBI" id="CHEBI:29105"/>
    </ligand>
</feature>
<dbReference type="PROSITE" id="PS00028">
    <property type="entry name" value="ZINC_FINGER_C2H2_1"/>
    <property type="match status" value="4"/>
</dbReference>
<dbReference type="InterPro" id="IPR013087">
    <property type="entry name" value="Znf_C2H2_type"/>
</dbReference>
<gene>
    <name evidence="11" type="ORF">PMACD_LOCUS9451</name>
</gene>
<dbReference type="SUPFAM" id="SSF57667">
    <property type="entry name" value="beta-beta-alpha zinc fingers"/>
    <property type="match status" value="3"/>
</dbReference>
<reference evidence="11" key="1">
    <citation type="submission" date="2021-02" db="EMBL/GenBank/DDBJ databases">
        <authorList>
            <person name="Steward A R."/>
        </authorList>
    </citation>
    <scope>NUCLEOTIDE SEQUENCE</scope>
</reference>
<feature type="binding site" evidence="8">
    <location>
        <position position="498"/>
    </location>
    <ligand>
        <name>Zn(2+)</name>
        <dbReference type="ChEBI" id="CHEBI:29105"/>
    </ligand>
</feature>
<keyword evidence="1 8" id="KW-0479">Metal-binding</keyword>
<dbReference type="GO" id="GO:0005634">
    <property type="term" value="C:nucleus"/>
    <property type="evidence" value="ECO:0007669"/>
    <property type="project" value="InterPro"/>
</dbReference>
<feature type="domain" description="C2H2-type" evidence="9">
    <location>
        <begin position="643"/>
        <end position="670"/>
    </location>
</feature>
<dbReference type="Pfam" id="PF00096">
    <property type="entry name" value="zf-C2H2"/>
    <property type="match status" value="1"/>
</dbReference>
<keyword evidence="3 7" id="KW-0863">Zinc-finger</keyword>
<dbReference type="Pfam" id="PF07776">
    <property type="entry name" value="zf-AD"/>
    <property type="match status" value="1"/>
</dbReference>
<dbReference type="PANTHER" id="PTHR24388:SF104">
    <property type="entry name" value="AT-RICH BINDING PROTEIN-RELATED"/>
    <property type="match status" value="1"/>
</dbReference>
<proteinExistence type="inferred from homology"/>
<name>A0A821TZQ4_9NEOP</name>
<dbReference type="GO" id="GO:0000978">
    <property type="term" value="F:RNA polymerase II cis-regulatory region sequence-specific DNA binding"/>
    <property type="evidence" value="ECO:0007669"/>
    <property type="project" value="TreeGrafter"/>
</dbReference>
<dbReference type="GO" id="GO:0000981">
    <property type="term" value="F:DNA-binding transcription factor activity, RNA polymerase II-specific"/>
    <property type="evidence" value="ECO:0007669"/>
    <property type="project" value="TreeGrafter"/>
</dbReference>
<feature type="domain" description="C2H2-type" evidence="9">
    <location>
        <begin position="699"/>
        <end position="728"/>
    </location>
</feature>
<comment type="similarity">
    <text evidence="6">Belongs to the snail C2H2-type zinc-finger protein family.</text>
</comment>
<dbReference type="AlphaFoldDB" id="A0A821TZQ4"/>
<keyword evidence="4 8" id="KW-0862">Zinc</keyword>
<dbReference type="FunFam" id="3.30.160.60:FF:000425">
    <property type="entry name" value="PLAG1 like zinc finger 1"/>
    <property type="match status" value="1"/>
</dbReference>
<evidence type="ECO:0000256" key="1">
    <source>
        <dbReference type="ARBA" id="ARBA00022723"/>
    </source>
</evidence>
<dbReference type="Pfam" id="PF13912">
    <property type="entry name" value="zf-C2H2_6"/>
    <property type="match status" value="1"/>
</dbReference>
<dbReference type="PROSITE" id="PS51915">
    <property type="entry name" value="ZAD"/>
    <property type="match status" value="1"/>
</dbReference>
<protein>
    <submittedName>
        <fullName evidence="11">Uncharacterized protein</fullName>
    </submittedName>
</protein>
<evidence type="ECO:0000256" key="6">
    <source>
        <dbReference type="ARBA" id="ARBA00037948"/>
    </source>
</evidence>
<accession>A0A821TZQ4</accession>
<comment type="caution">
    <text evidence="11">The sequence shown here is derived from an EMBL/GenBank/DDBJ whole genome shotgun (WGS) entry which is preliminary data.</text>
</comment>
<dbReference type="Gene3D" id="3.40.1800.20">
    <property type="match status" value="1"/>
</dbReference>
<dbReference type="SMART" id="SM00355">
    <property type="entry name" value="ZnF_C2H2"/>
    <property type="match status" value="5"/>
</dbReference>
<dbReference type="PANTHER" id="PTHR24388">
    <property type="entry name" value="ZINC FINGER PROTEIN"/>
    <property type="match status" value="1"/>
</dbReference>
<dbReference type="InterPro" id="IPR012934">
    <property type="entry name" value="Znf_AD"/>
</dbReference>
<feature type="binding site" evidence="8">
    <location>
        <position position="449"/>
    </location>
    <ligand>
        <name>Zn(2+)</name>
        <dbReference type="ChEBI" id="CHEBI:29105"/>
    </ligand>
</feature>
<evidence type="ECO:0000259" key="9">
    <source>
        <dbReference type="PROSITE" id="PS50157"/>
    </source>
</evidence>
<evidence type="ECO:0000256" key="5">
    <source>
        <dbReference type="ARBA" id="ARBA00023242"/>
    </source>
</evidence>
<dbReference type="Gene3D" id="3.30.160.60">
    <property type="entry name" value="Classic Zinc Finger"/>
    <property type="match status" value="3"/>
</dbReference>
<evidence type="ECO:0000256" key="8">
    <source>
        <dbReference type="PROSITE-ProRule" id="PRU01263"/>
    </source>
</evidence>
<dbReference type="InterPro" id="IPR050527">
    <property type="entry name" value="Snail/Krueppel_Znf"/>
</dbReference>
<keyword evidence="5" id="KW-0539">Nucleus</keyword>
<evidence type="ECO:0000313" key="12">
    <source>
        <dbReference type="Proteomes" id="UP000663880"/>
    </source>
</evidence>
<keyword evidence="2" id="KW-0677">Repeat</keyword>
<evidence type="ECO:0000259" key="10">
    <source>
        <dbReference type="PROSITE" id="PS51915"/>
    </source>
</evidence>
<feature type="domain" description="ZAD" evidence="10">
    <location>
        <begin position="447"/>
        <end position="522"/>
    </location>
</feature>
<dbReference type="InterPro" id="IPR036236">
    <property type="entry name" value="Znf_C2H2_sf"/>
</dbReference>
<keyword evidence="12" id="KW-1185">Reference proteome</keyword>
<sequence>MEDKTYISNDELSLKLFKLRFKYDWLFKKKKQAWSEFYKILLENGFPKDMPVSYIRKKWTYTYDCYKIAKRDKNTSWKYYKMFDKHFGKKVILDPKYQSWNDEWRLKLIICITETKQMNFDNFTMWRTVEQAMRSQDMPSACCVQDMKGLWHHLKMTFNRKHRLKLKKQKCDWALYDSVLEYFKTSEPEYLVRLETLPAREVLKTLYRKGHTKVNDENEDSNFHWTKDITESLIQIRLQNDWIFKESKWAWSKMRNVLVEENGFPSSLRARDLRKKWSSLFFDYQKAKATENKSWLYYTLFELYLGEGNLSLNPLSGWEEEWVKNFIKIRVDLDYLFVSEKNYYCEGWRKVEQQLRAMGLPLDHSLLGLPQMWDHLTKIFKWKRKFFIKGMLTEQWPYFDLMHQFTDAQEQKQKNDIDDDNHDYDDDMKLIDIKKLIKPKYEVLEPNHCRSCSNDEACVSLFDHRDDDGVDLASKLRLIGGVEIEPSDSLPYNICLTCLQELETAYKFRRKCQEVDKELREKNKHNENSVKIELTIDKDIPQDENDNFDNMETDMDFEVPIEDISNKVKAKPVKVKKILVRKKYPKYDYWKVCEICGKNTRNLATHLESHSTDRIYSCSICQRTFKFKSGLSLHKATHEPPKKTCEVCGKKFHIAAQYRRHFQYHANERKFECETCGKRFNSSDILRVHSRSHTDERPNACPECGKTFRTGGCVSRHRRIVHHIRKKPQEQINS</sequence>
<dbReference type="SUPFAM" id="SSF57716">
    <property type="entry name" value="Glucocorticoid receptor-like (DNA-binding domain)"/>
    <property type="match status" value="1"/>
</dbReference>
<feature type="binding site" evidence="8">
    <location>
        <position position="495"/>
    </location>
    <ligand>
        <name>Zn(2+)</name>
        <dbReference type="ChEBI" id="CHEBI:29105"/>
    </ligand>
</feature>
<dbReference type="PROSITE" id="PS50157">
    <property type="entry name" value="ZINC_FINGER_C2H2_2"/>
    <property type="match status" value="4"/>
</dbReference>
<dbReference type="EMBL" id="CAJOBZ010000026">
    <property type="protein sequence ID" value="CAF4879117.1"/>
    <property type="molecule type" value="Genomic_DNA"/>
</dbReference>
<dbReference type="Proteomes" id="UP000663880">
    <property type="component" value="Unassembled WGS sequence"/>
</dbReference>
<dbReference type="GO" id="GO:0030674">
    <property type="term" value="F:protein-macromolecule adaptor activity"/>
    <property type="evidence" value="ECO:0007669"/>
    <property type="project" value="UniProtKB-ARBA"/>
</dbReference>
<feature type="domain" description="C2H2-type" evidence="9">
    <location>
        <begin position="671"/>
        <end position="698"/>
    </location>
</feature>
<evidence type="ECO:0000256" key="7">
    <source>
        <dbReference type="PROSITE-ProRule" id="PRU00042"/>
    </source>
</evidence>
<evidence type="ECO:0000313" key="11">
    <source>
        <dbReference type="EMBL" id="CAF4879117.1"/>
    </source>
</evidence>
<dbReference type="SMART" id="SM00868">
    <property type="entry name" value="zf-AD"/>
    <property type="match status" value="1"/>
</dbReference>